<dbReference type="PANTHER" id="PTHR15157:SF5">
    <property type="entry name" value="UV RADIATION RESISTANCE-ASSOCIATED GENE PROTEIN"/>
    <property type="match status" value="1"/>
</dbReference>
<proteinExistence type="predicted"/>
<sequence length="267" mass="29837">MKWCNEKNICSFFQLRDELARVEFLLEARQVKMLRDLRDLYPIQTISNNASNAGGNVTIVTLPKYAIRGLELPADMNFVDEHVSSALGYVCHMVYMASKYLHIPLRYRLICNASRSFVVEDTPNIYPSKQSNGNNNNVADMSDGSKSSIVSGATPSMTDAQTLAGVAGIAPSLLRTAFRQQHNNDHGFPDNINCGSSNGGAYYPLFREKMERESFDRAVLLLERNIECLLKKRRIAFVPRSHLLAKLDRLFEQTATVGGGGELLVTR</sequence>
<dbReference type="GO" id="GO:0000149">
    <property type="term" value="F:SNARE binding"/>
    <property type="evidence" value="ECO:0007669"/>
    <property type="project" value="TreeGrafter"/>
</dbReference>
<dbReference type="GO" id="GO:0035493">
    <property type="term" value="P:SNARE complex assembly"/>
    <property type="evidence" value="ECO:0007669"/>
    <property type="project" value="TreeGrafter"/>
</dbReference>
<evidence type="ECO:0000256" key="1">
    <source>
        <dbReference type="ARBA" id="ARBA00023054"/>
    </source>
</evidence>
<dbReference type="GO" id="GO:0000323">
    <property type="term" value="C:lytic vacuole"/>
    <property type="evidence" value="ECO:0007669"/>
    <property type="project" value="TreeGrafter"/>
</dbReference>
<organism evidence="2">
    <name type="scientific">Proboscia inermis</name>
    <dbReference type="NCBI Taxonomy" id="420281"/>
    <lineage>
        <taxon>Eukaryota</taxon>
        <taxon>Sar</taxon>
        <taxon>Stramenopiles</taxon>
        <taxon>Ochrophyta</taxon>
        <taxon>Bacillariophyta</taxon>
        <taxon>Coscinodiscophyceae</taxon>
        <taxon>Rhizosoleniophycidae</taxon>
        <taxon>Rhizosoleniales</taxon>
        <taxon>Rhizosoleniaceae</taxon>
        <taxon>Proboscia</taxon>
    </lineage>
</organism>
<reference evidence="2" key="1">
    <citation type="submission" date="2021-01" db="EMBL/GenBank/DDBJ databases">
        <authorList>
            <person name="Corre E."/>
            <person name="Pelletier E."/>
            <person name="Niang G."/>
            <person name="Scheremetjew M."/>
            <person name="Finn R."/>
            <person name="Kale V."/>
            <person name="Holt S."/>
            <person name="Cochrane G."/>
            <person name="Meng A."/>
            <person name="Brown T."/>
            <person name="Cohen L."/>
        </authorList>
    </citation>
    <scope>NUCLEOTIDE SEQUENCE</scope>
    <source>
        <strain evidence="2">CCAP1064/1</strain>
    </source>
</reference>
<dbReference type="PANTHER" id="PTHR15157">
    <property type="entry name" value="UV RADIATION RESISTANCE-ASSOCIATED GENE PROTEIN"/>
    <property type="match status" value="1"/>
</dbReference>
<protein>
    <submittedName>
        <fullName evidence="2">Uncharacterized protein</fullName>
    </submittedName>
</protein>
<dbReference type="GO" id="GO:0005768">
    <property type="term" value="C:endosome"/>
    <property type="evidence" value="ECO:0007669"/>
    <property type="project" value="TreeGrafter"/>
</dbReference>
<dbReference type="EMBL" id="HBEL01026877">
    <property type="protein sequence ID" value="CAD8416250.1"/>
    <property type="molecule type" value="Transcribed_RNA"/>
</dbReference>
<keyword evidence="1" id="KW-0175">Coiled coil</keyword>
<dbReference type="AlphaFoldDB" id="A0A7S0C8H1"/>
<accession>A0A7S0C8H1</accession>
<evidence type="ECO:0000313" key="2">
    <source>
        <dbReference type="EMBL" id="CAD8416250.1"/>
    </source>
</evidence>
<gene>
    <name evidence="2" type="ORF">PINE0816_LOCUS12385</name>
</gene>
<name>A0A7S0C8H1_9STRA</name>